<dbReference type="AlphaFoldDB" id="A0A285N4D9"/>
<dbReference type="PANTHER" id="PTHR12526">
    <property type="entry name" value="GLYCOSYLTRANSFERASE"/>
    <property type="match status" value="1"/>
</dbReference>
<dbReference type="RefSeq" id="WP_179747374.1">
    <property type="nucleotide sequence ID" value="NZ_OBEJ01000001.1"/>
</dbReference>
<dbReference type="Gene3D" id="3.40.50.2000">
    <property type="entry name" value="Glycogen Phosphorylase B"/>
    <property type="match status" value="2"/>
</dbReference>
<protein>
    <submittedName>
        <fullName evidence="3">Glycosyltransferase involved in cell wall bisynthesis</fullName>
    </submittedName>
</protein>
<reference evidence="4" key="1">
    <citation type="submission" date="2017-09" db="EMBL/GenBank/DDBJ databases">
        <authorList>
            <person name="Varghese N."/>
            <person name="Submissions S."/>
        </authorList>
    </citation>
    <scope>NUCLEOTIDE SEQUENCE [LARGE SCALE GENOMIC DNA]</scope>
    <source>
        <strain evidence="4">DSM 27208</strain>
    </source>
</reference>
<evidence type="ECO:0000256" key="1">
    <source>
        <dbReference type="SAM" id="MobiDB-lite"/>
    </source>
</evidence>
<dbReference type="EMBL" id="OBEJ01000001">
    <property type="protein sequence ID" value="SNZ04322.1"/>
    <property type="molecule type" value="Genomic_DNA"/>
</dbReference>
<dbReference type="SUPFAM" id="SSF53756">
    <property type="entry name" value="UDP-Glycosyltransferase/glycogen phosphorylase"/>
    <property type="match status" value="1"/>
</dbReference>
<feature type="domain" description="Glycosyl transferase family 1" evidence="2">
    <location>
        <begin position="189"/>
        <end position="345"/>
    </location>
</feature>
<proteinExistence type="predicted"/>
<dbReference type="Pfam" id="PF00534">
    <property type="entry name" value="Glycos_transf_1"/>
    <property type="match status" value="1"/>
</dbReference>
<evidence type="ECO:0000313" key="4">
    <source>
        <dbReference type="Proteomes" id="UP000219453"/>
    </source>
</evidence>
<sequence length="386" mass="42123">MEFGFYHEAAGTRHASGIAIYVQRMAAELADDHEVYLYTEAGETTPLLRDSGVELIEIPPFEGRLADAADRVVPLSRQNLSKIAMAARSAWGDVVSHIDEHVDVLCTFQFMDDLLISRLVDAEVVYLIHGVENVGVGAKARDRLTAATADVANTADTARKVREKLGYHVDHVVRPGVDVDLFRPDAPPAFDAEERTVLFVGRFVDRKGVFDLVDAFAPHADDATLRLVGRGDADAVHEAARERGIAESVVVDGVVPHDDLPGYYTAADVFCLPSHAESFGMVNLEAMACGTPVVSTDLPGIREYAVDDDNAVLVRPESRVELSDALGELLESPERRTRLGERGRQTALSLSWGRQATRLADFCRETVGQQPDADTDRRPTGPLPVQ</sequence>
<dbReference type="GO" id="GO:0016757">
    <property type="term" value="F:glycosyltransferase activity"/>
    <property type="evidence" value="ECO:0007669"/>
    <property type="project" value="InterPro"/>
</dbReference>
<feature type="region of interest" description="Disordered" evidence="1">
    <location>
        <begin position="366"/>
        <end position="386"/>
    </location>
</feature>
<gene>
    <name evidence="3" type="ORF">SAMN06269185_0522</name>
</gene>
<dbReference type="PANTHER" id="PTHR12526:SF635">
    <property type="entry name" value="GLYCOSYL TRANSFERASE GROUP 1"/>
    <property type="match status" value="1"/>
</dbReference>
<dbReference type="Proteomes" id="UP000219453">
    <property type="component" value="Unassembled WGS sequence"/>
</dbReference>
<keyword evidence="3" id="KW-0808">Transferase</keyword>
<keyword evidence="4" id="KW-1185">Reference proteome</keyword>
<dbReference type="OrthoDB" id="132546at2157"/>
<dbReference type="CDD" id="cd03801">
    <property type="entry name" value="GT4_PimA-like"/>
    <property type="match status" value="1"/>
</dbReference>
<organism evidence="3 4">
    <name type="scientific">Natronoarchaeum philippinense</name>
    <dbReference type="NCBI Taxonomy" id="558529"/>
    <lineage>
        <taxon>Archaea</taxon>
        <taxon>Methanobacteriati</taxon>
        <taxon>Methanobacteriota</taxon>
        <taxon>Stenosarchaea group</taxon>
        <taxon>Halobacteria</taxon>
        <taxon>Halobacteriales</taxon>
        <taxon>Natronoarchaeaceae</taxon>
    </lineage>
</organism>
<evidence type="ECO:0000259" key="2">
    <source>
        <dbReference type="Pfam" id="PF00534"/>
    </source>
</evidence>
<accession>A0A285N4D9</accession>
<name>A0A285N4D9_NATPI</name>
<dbReference type="InterPro" id="IPR001296">
    <property type="entry name" value="Glyco_trans_1"/>
</dbReference>
<evidence type="ECO:0000313" key="3">
    <source>
        <dbReference type="EMBL" id="SNZ04322.1"/>
    </source>
</evidence>